<comment type="caution">
    <text evidence="10">The sequence shown here is derived from an EMBL/GenBank/DDBJ whole genome shotgun (WGS) entry which is preliminary data.</text>
</comment>
<gene>
    <name evidence="10" type="ORF">ILEXP_LOCUS18827</name>
</gene>
<dbReference type="GO" id="GO:0004674">
    <property type="term" value="F:protein serine/threonine kinase activity"/>
    <property type="evidence" value="ECO:0007669"/>
    <property type="project" value="UniProtKB-EC"/>
</dbReference>
<dbReference type="EC" id="2.7.11.1" evidence="2"/>
<dbReference type="PANTHER" id="PTHR33138:SF72">
    <property type="entry name" value="WALL-ASSOCIATED RECEPTOR KINASE CARBOXY-TERMINAL PROTEIN"/>
    <property type="match status" value="1"/>
</dbReference>
<feature type="chain" id="PRO_5044818925" description="non-specific serine/threonine protein kinase" evidence="7">
    <location>
        <begin position="30"/>
        <end position="518"/>
    </location>
</feature>
<keyword evidence="4" id="KW-0325">Glycoprotein</keyword>
<evidence type="ECO:0000313" key="10">
    <source>
        <dbReference type="EMBL" id="CAK9150673.1"/>
    </source>
</evidence>
<evidence type="ECO:0000256" key="2">
    <source>
        <dbReference type="ARBA" id="ARBA00012513"/>
    </source>
</evidence>
<evidence type="ECO:0000256" key="5">
    <source>
        <dbReference type="ARBA" id="ARBA00047899"/>
    </source>
</evidence>
<feature type="domain" description="Wall-associated receptor kinase C-terminal" evidence="9">
    <location>
        <begin position="152"/>
        <end position="247"/>
    </location>
</feature>
<dbReference type="PANTHER" id="PTHR33138">
    <property type="entry name" value="OS01G0690200 PROTEIN"/>
    <property type="match status" value="1"/>
</dbReference>
<accession>A0ABC8S6L3</accession>
<feature type="domain" description="Wall-associated receptor kinase galacturonan-binding" evidence="8">
    <location>
        <begin position="38"/>
        <end position="101"/>
    </location>
</feature>
<name>A0ABC8S6L3_9AQUA</name>
<keyword evidence="3 7" id="KW-0732">Signal</keyword>
<comment type="catalytic activity">
    <reaction evidence="5">
        <text>L-threonyl-[protein] + ATP = O-phospho-L-threonyl-[protein] + ADP + H(+)</text>
        <dbReference type="Rhea" id="RHEA:46608"/>
        <dbReference type="Rhea" id="RHEA-COMP:11060"/>
        <dbReference type="Rhea" id="RHEA-COMP:11605"/>
        <dbReference type="ChEBI" id="CHEBI:15378"/>
        <dbReference type="ChEBI" id="CHEBI:30013"/>
        <dbReference type="ChEBI" id="CHEBI:30616"/>
        <dbReference type="ChEBI" id="CHEBI:61977"/>
        <dbReference type="ChEBI" id="CHEBI:456216"/>
        <dbReference type="EC" id="2.7.11.1"/>
    </reaction>
</comment>
<evidence type="ECO:0000256" key="1">
    <source>
        <dbReference type="ARBA" id="ARBA00004167"/>
    </source>
</evidence>
<organism evidence="10 11">
    <name type="scientific">Ilex paraguariensis</name>
    <name type="common">yerba mate</name>
    <dbReference type="NCBI Taxonomy" id="185542"/>
    <lineage>
        <taxon>Eukaryota</taxon>
        <taxon>Viridiplantae</taxon>
        <taxon>Streptophyta</taxon>
        <taxon>Embryophyta</taxon>
        <taxon>Tracheophyta</taxon>
        <taxon>Spermatophyta</taxon>
        <taxon>Magnoliopsida</taxon>
        <taxon>eudicotyledons</taxon>
        <taxon>Gunneridae</taxon>
        <taxon>Pentapetalae</taxon>
        <taxon>asterids</taxon>
        <taxon>campanulids</taxon>
        <taxon>Aquifoliales</taxon>
        <taxon>Aquifoliaceae</taxon>
        <taxon>Ilex</taxon>
    </lineage>
</organism>
<dbReference type="EMBL" id="CAUOFW020002058">
    <property type="protein sequence ID" value="CAK9150673.1"/>
    <property type="molecule type" value="Genomic_DNA"/>
</dbReference>
<evidence type="ECO:0000313" key="11">
    <source>
        <dbReference type="Proteomes" id="UP001642360"/>
    </source>
</evidence>
<dbReference type="InterPro" id="IPR032872">
    <property type="entry name" value="WAK_assoc_C"/>
</dbReference>
<feature type="domain" description="Wall-associated receptor kinase galacturonan-binding" evidence="8">
    <location>
        <begin position="265"/>
        <end position="329"/>
    </location>
</feature>
<dbReference type="Pfam" id="PF13947">
    <property type="entry name" value="GUB_WAK_bind"/>
    <property type="match status" value="2"/>
</dbReference>
<comment type="catalytic activity">
    <reaction evidence="6">
        <text>L-seryl-[protein] + ATP = O-phospho-L-seryl-[protein] + ADP + H(+)</text>
        <dbReference type="Rhea" id="RHEA:17989"/>
        <dbReference type="Rhea" id="RHEA-COMP:9863"/>
        <dbReference type="Rhea" id="RHEA-COMP:11604"/>
        <dbReference type="ChEBI" id="CHEBI:15378"/>
        <dbReference type="ChEBI" id="CHEBI:29999"/>
        <dbReference type="ChEBI" id="CHEBI:30616"/>
        <dbReference type="ChEBI" id="CHEBI:83421"/>
        <dbReference type="ChEBI" id="CHEBI:456216"/>
        <dbReference type="EC" id="2.7.11.1"/>
    </reaction>
</comment>
<evidence type="ECO:0000256" key="3">
    <source>
        <dbReference type="ARBA" id="ARBA00022729"/>
    </source>
</evidence>
<sequence length="518" mass="56789">MHQPSASPSFLHFLLTISLISIQIPTILCGNELRYVNCSEDFSCGSIKGIKYPFWGANRADYCGNPGFELECLDSVPLITMVTEKYRILDINLQRRGLVVARDDYWNDICPVHLVNTTLDFSLFSYSFGLRNLTLFYGCTYVSGPILGQYDCGINSTNTNLFYVTKNLTTEPPLRMTCNNTVILPVFEGTALALETNRTGLGAAIDGGFELQWNVDNSEQCSTCVKSGGECGYNKTDNQFTCFCHDQSYPSACLTRPDNQEYAACDNLFQCANISNLGYPFSGQTRPSYCGHPGFQLNCQGSVPLITILSMDYRVLAIDNQTQTLTVAREDMWNNNCPTLLYNTTMDFTIFKYASNQQNVSLHYECTGLPGQTPSLPNQFDCPGNGTTSSISYFVMGDTSNSNINLVTCNSSVLVPVNPVSTLALSSPSASMINLRAALAGGFQLQWDANDTNCKQCIQSRGLCGSSNSDSTSFACYCADGPYPLTCNNTQPGTGRCGGKWASAEKRLKKDGLTYFLA</sequence>
<proteinExistence type="predicted"/>
<comment type="subcellular location">
    <subcellularLocation>
        <location evidence="1">Membrane</location>
        <topology evidence="1">Single-pass membrane protein</topology>
    </subcellularLocation>
</comment>
<dbReference type="Pfam" id="PF14380">
    <property type="entry name" value="WAK_assoc"/>
    <property type="match status" value="2"/>
</dbReference>
<protein>
    <recommendedName>
        <fullName evidence="2">non-specific serine/threonine protein kinase</fullName>
        <ecNumber evidence="2">2.7.11.1</ecNumber>
    </recommendedName>
</protein>
<evidence type="ECO:0000259" key="9">
    <source>
        <dbReference type="Pfam" id="PF14380"/>
    </source>
</evidence>
<evidence type="ECO:0000259" key="8">
    <source>
        <dbReference type="Pfam" id="PF13947"/>
    </source>
</evidence>
<feature type="signal peptide" evidence="7">
    <location>
        <begin position="1"/>
        <end position="29"/>
    </location>
</feature>
<evidence type="ECO:0000256" key="4">
    <source>
        <dbReference type="ARBA" id="ARBA00023180"/>
    </source>
</evidence>
<dbReference type="AlphaFoldDB" id="A0ABC8S6L3"/>
<evidence type="ECO:0000256" key="7">
    <source>
        <dbReference type="SAM" id="SignalP"/>
    </source>
</evidence>
<keyword evidence="11" id="KW-1185">Reference proteome</keyword>
<dbReference type="GO" id="GO:0016020">
    <property type="term" value="C:membrane"/>
    <property type="evidence" value="ECO:0007669"/>
    <property type="project" value="UniProtKB-SubCell"/>
</dbReference>
<dbReference type="InterPro" id="IPR025287">
    <property type="entry name" value="WAK_GUB"/>
</dbReference>
<dbReference type="Proteomes" id="UP001642360">
    <property type="component" value="Unassembled WGS sequence"/>
</dbReference>
<evidence type="ECO:0000256" key="6">
    <source>
        <dbReference type="ARBA" id="ARBA00048679"/>
    </source>
</evidence>
<feature type="domain" description="Wall-associated receptor kinase C-terminal" evidence="9">
    <location>
        <begin position="382"/>
        <end position="481"/>
    </location>
</feature>
<reference evidence="10 11" key="1">
    <citation type="submission" date="2024-02" db="EMBL/GenBank/DDBJ databases">
        <authorList>
            <person name="Vignale AGUSTIN F."/>
            <person name="Sosa J E."/>
            <person name="Modenutti C."/>
        </authorList>
    </citation>
    <scope>NUCLEOTIDE SEQUENCE [LARGE SCALE GENOMIC DNA]</scope>
</reference>